<reference evidence="5" key="2">
    <citation type="submission" date="2021-09" db="EMBL/GenBank/DDBJ databases">
        <authorList>
            <person name="Gilroy R."/>
        </authorList>
    </citation>
    <scope>NUCLEOTIDE SEQUENCE</scope>
    <source>
        <strain evidence="5">ChiGjej2B2-7701</strain>
    </source>
</reference>
<dbReference type="SUPFAM" id="SSF110738">
    <property type="entry name" value="Glycerate kinase I"/>
    <property type="match status" value="1"/>
</dbReference>
<dbReference type="InterPro" id="IPR004381">
    <property type="entry name" value="Glycerate_kinase"/>
</dbReference>
<evidence type="ECO:0000313" key="6">
    <source>
        <dbReference type="Proteomes" id="UP000746751"/>
    </source>
</evidence>
<evidence type="ECO:0000313" key="5">
    <source>
        <dbReference type="EMBL" id="HJG31116.1"/>
    </source>
</evidence>
<evidence type="ECO:0000256" key="1">
    <source>
        <dbReference type="ARBA" id="ARBA00006284"/>
    </source>
</evidence>
<reference evidence="5" key="1">
    <citation type="journal article" date="2021" name="PeerJ">
        <title>Extensive microbial diversity within the chicken gut microbiome revealed by metagenomics and culture.</title>
        <authorList>
            <person name="Gilroy R."/>
            <person name="Ravi A."/>
            <person name="Getino M."/>
            <person name="Pursley I."/>
            <person name="Horton D.L."/>
            <person name="Alikhan N.F."/>
            <person name="Baker D."/>
            <person name="Gharbi K."/>
            <person name="Hall N."/>
            <person name="Watson M."/>
            <person name="Adriaenssens E.M."/>
            <person name="Foster-Nyarko E."/>
            <person name="Jarju S."/>
            <person name="Secka A."/>
            <person name="Antonio M."/>
            <person name="Oren A."/>
            <person name="Chaudhuri R.R."/>
            <person name="La Ragione R."/>
            <person name="Hildebrand F."/>
            <person name="Pallen M.J."/>
        </authorList>
    </citation>
    <scope>NUCLEOTIDE SEQUENCE</scope>
    <source>
        <strain evidence="5">ChiGjej2B2-7701</strain>
    </source>
</reference>
<protein>
    <submittedName>
        <fullName evidence="5">Glycerate kinase</fullName>
    </submittedName>
</protein>
<sequence>MDKLSVLIASDSFKGSVSSLGIADLLEQGIHRVVPDCEVRKFAIADGGEGTVEAIVSGVGGEMREVEVSGPLGDTVCAHYGFIGEDTAILEMAEASGITLIEQNSDNALRASTWGVGQVMLDAIDHGAKRIYIGLGGSATSDGGAGMAKALGIRFLNADGEDIPCGLVGLGELASIDCSQMTDKLDGVEVIALTDVTSPLTGPDGAVCVFGPQKGIPADQTTHFDAWMARYAEIMNATVGRAVDAVPGSGAAGGLGAALVAFCGARIQRGIETLLDLIGLEDAMDGVDLVITGEGRMDSQSAFGKAPIGVAKRAKRHGIPVVAVVGGRADDLGTVYDEGIDLVLSIATGPITLAESIAHADTLVPIAGENAIRALLLGSRLRAEHESQEASAISSAA</sequence>
<dbReference type="PIRSF" id="PIRSF006078">
    <property type="entry name" value="GlxK"/>
    <property type="match status" value="1"/>
</dbReference>
<dbReference type="GO" id="GO:0008887">
    <property type="term" value="F:glycerate kinase activity"/>
    <property type="evidence" value="ECO:0007669"/>
    <property type="project" value="UniProtKB-UniRule"/>
</dbReference>
<dbReference type="Proteomes" id="UP000746751">
    <property type="component" value="Unassembled WGS sequence"/>
</dbReference>
<dbReference type="Gene3D" id="3.90.1510.10">
    <property type="entry name" value="Glycerate kinase, domain 2"/>
    <property type="match status" value="1"/>
</dbReference>
<dbReference type="InterPro" id="IPR018197">
    <property type="entry name" value="Glycerate_kinase_RE-like"/>
</dbReference>
<dbReference type="NCBIfam" id="TIGR00045">
    <property type="entry name" value="glycerate kinase"/>
    <property type="match status" value="1"/>
</dbReference>
<proteinExistence type="inferred from homology"/>
<dbReference type="InterPro" id="IPR018193">
    <property type="entry name" value="Glyc_kinase_flavodox-like_fold"/>
</dbReference>
<accession>A0A921IQJ0</accession>
<name>A0A921IQJ0_9ACTN</name>
<evidence type="ECO:0000256" key="4">
    <source>
        <dbReference type="PIRNR" id="PIRNR006078"/>
    </source>
</evidence>
<organism evidence="5 6">
    <name type="scientific">Collinsella ihumii</name>
    <dbReference type="NCBI Taxonomy" id="1720204"/>
    <lineage>
        <taxon>Bacteria</taxon>
        <taxon>Bacillati</taxon>
        <taxon>Actinomycetota</taxon>
        <taxon>Coriobacteriia</taxon>
        <taxon>Coriobacteriales</taxon>
        <taxon>Coriobacteriaceae</taxon>
        <taxon>Collinsella</taxon>
    </lineage>
</organism>
<evidence type="ECO:0000256" key="3">
    <source>
        <dbReference type="ARBA" id="ARBA00022777"/>
    </source>
</evidence>
<keyword evidence="2 4" id="KW-0808">Transferase</keyword>
<keyword evidence="3 4" id="KW-0418">Kinase</keyword>
<gene>
    <name evidence="5" type="ORF">K8U80_06930</name>
</gene>
<dbReference type="Gene3D" id="3.40.50.10350">
    <property type="entry name" value="Glycerate kinase, domain 1"/>
    <property type="match status" value="1"/>
</dbReference>
<dbReference type="PANTHER" id="PTHR21599:SF0">
    <property type="entry name" value="GLYCERATE KINASE"/>
    <property type="match status" value="1"/>
</dbReference>
<comment type="similarity">
    <text evidence="1 4">Belongs to the glycerate kinase type-1 family.</text>
</comment>
<dbReference type="InterPro" id="IPR036129">
    <property type="entry name" value="Glycerate_kinase_sf"/>
</dbReference>
<dbReference type="Pfam" id="PF02595">
    <property type="entry name" value="Gly_kinase"/>
    <property type="match status" value="1"/>
</dbReference>
<evidence type="ECO:0000256" key="2">
    <source>
        <dbReference type="ARBA" id="ARBA00022679"/>
    </source>
</evidence>
<dbReference type="AlphaFoldDB" id="A0A921IQJ0"/>
<comment type="caution">
    <text evidence="5">The sequence shown here is derived from an EMBL/GenBank/DDBJ whole genome shotgun (WGS) entry which is preliminary data.</text>
</comment>
<dbReference type="PANTHER" id="PTHR21599">
    <property type="entry name" value="GLYCERATE KINASE"/>
    <property type="match status" value="1"/>
</dbReference>
<dbReference type="EMBL" id="DYVF01000043">
    <property type="protein sequence ID" value="HJG31116.1"/>
    <property type="molecule type" value="Genomic_DNA"/>
</dbReference>
<dbReference type="GO" id="GO:0031388">
    <property type="term" value="P:organic acid phosphorylation"/>
    <property type="evidence" value="ECO:0007669"/>
    <property type="project" value="UniProtKB-UniRule"/>
</dbReference>